<dbReference type="WBParaSite" id="GPLIN_001275000">
    <property type="protein sequence ID" value="GPLIN_001275000"/>
    <property type="gene ID" value="GPLIN_001275000"/>
</dbReference>
<evidence type="ECO:0000256" key="4">
    <source>
        <dbReference type="ARBA" id="ARBA00023157"/>
    </source>
</evidence>
<reference evidence="7" key="3">
    <citation type="submission" date="2016-06" db="UniProtKB">
        <authorList>
            <consortium name="WormBaseParasite"/>
        </authorList>
    </citation>
    <scope>IDENTIFICATION</scope>
</reference>
<dbReference type="GO" id="GO:0016020">
    <property type="term" value="C:membrane"/>
    <property type="evidence" value="ECO:0007669"/>
    <property type="project" value="InterPro"/>
</dbReference>
<evidence type="ECO:0000256" key="3">
    <source>
        <dbReference type="ARBA" id="ARBA00022737"/>
    </source>
</evidence>
<evidence type="ECO:0000256" key="2">
    <source>
        <dbReference type="ARBA" id="ARBA00022536"/>
    </source>
</evidence>
<feature type="domain" description="DSL" evidence="5">
    <location>
        <begin position="155"/>
        <end position="195"/>
    </location>
</feature>
<dbReference type="GO" id="GO:0007154">
    <property type="term" value="P:cell communication"/>
    <property type="evidence" value="ECO:0007669"/>
    <property type="project" value="InterPro"/>
</dbReference>
<dbReference type="AlphaFoldDB" id="A0A183CIP4"/>
<reference evidence="6" key="2">
    <citation type="submission" date="2014-05" db="EMBL/GenBank/DDBJ databases">
        <title>The genome and life-stage specific transcriptomes of Globodera pallida elucidate key aspects of plant parasitism by a cyst nematode.</title>
        <authorList>
            <person name="Cotton J.A."/>
            <person name="Lilley C.J."/>
            <person name="Jones L.M."/>
            <person name="Kikuchi T."/>
            <person name="Reid A.J."/>
            <person name="Thorpe P."/>
            <person name="Tsai I.J."/>
            <person name="Beasley H."/>
            <person name="Blok V."/>
            <person name="Cock P.J.A."/>
            <person name="Van den Akker S.E."/>
            <person name="Holroyd N."/>
            <person name="Hunt M."/>
            <person name="Mantelin S."/>
            <person name="Naghra H."/>
            <person name="Pain A."/>
            <person name="Palomares-Rius J.E."/>
            <person name="Zarowiecki M."/>
            <person name="Berriman M."/>
            <person name="Jones J.T."/>
            <person name="Urwin P.E."/>
        </authorList>
    </citation>
    <scope>NUCLEOTIDE SEQUENCE [LARGE SCALE GENOMIC DNA]</scope>
    <source>
        <strain evidence="6">Lindley</strain>
    </source>
</reference>
<name>A0A183CIP4_GLOPA</name>
<dbReference type="InterPro" id="IPR001774">
    <property type="entry name" value="DSL"/>
</dbReference>
<dbReference type="Pfam" id="PF01414">
    <property type="entry name" value="DSL"/>
    <property type="match status" value="1"/>
</dbReference>
<dbReference type="Proteomes" id="UP000050741">
    <property type="component" value="Unassembled WGS sequence"/>
</dbReference>
<evidence type="ECO:0000313" key="6">
    <source>
        <dbReference type="Proteomes" id="UP000050741"/>
    </source>
</evidence>
<protein>
    <submittedName>
        <fullName evidence="7">DSL domain-containing protein</fullName>
    </submittedName>
</protein>
<accession>A0A183CIP4</accession>
<keyword evidence="1" id="KW-0217">Developmental protein</keyword>
<evidence type="ECO:0000259" key="5">
    <source>
        <dbReference type="Pfam" id="PF01414"/>
    </source>
</evidence>
<organism evidence="6 7">
    <name type="scientific">Globodera pallida</name>
    <name type="common">Potato cyst nematode worm</name>
    <name type="synonym">Heterodera pallida</name>
    <dbReference type="NCBI Taxonomy" id="36090"/>
    <lineage>
        <taxon>Eukaryota</taxon>
        <taxon>Metazoa</taxon>
        <taxon>Ecdysozoa</taxon>
        <taxon>Nematoda</taxon>
        <taxon>Chromadorea</taxon>
        <taxon>Rhabditida</taxon>
        <taxon>Tylenchina</taxon>
        <taxon>Tylenchomorpha</taxon>
        <taxon>Tylenchoidea</taxon>
        <taxon>Heteroderidae</taxon>
        <taxon>Heteroderinae</taxon>
        <taxon>Globodera</taxon>
    </lineage>
</organism>
<keyword evidence="4" id="KW-1015">Disulfide bond</keyword>
<keyword evidence="2" id="KW-0245">EGF-like domain</keyword>
<sequence length="203" mass="22005">MISQLVDQVASGKMPQILSTNKRTAPPGCEYNGGLCALNFRLCVDAVDHLVETLIADRPFCNVLSANFAVVVHGEHSDRFVVDAPSGVVHQRRFNVTSAITPNVKVKLDILSDSHQLLIGTGFFAPLPTHNSPISPVFSFVNYGNIFMYRLKATCSAGFVGQKCTETCKPPKPGDHYFCAVDGMRCMPGWGGSRCLCPQSGEL</sequence>
<evidence type="ECO:0000256" key="1">
    <source>
        <dbReference type="ARBA" id="ARBA00022473"/>
    </source>
</evidence>
<keyword evidence="3" id="KW-0677">Repeat</keyword>
<proteinExistence type="predicted"/>
<keyword evidence="6" id="KW-1185">Reference proteome</keyword>
<reference evidence="6" key="1">
    <citation type="submission" date="2013-12" db="EMBL/GenBank/DDBJ databases">
        <authorList>
            <person name="Aslett M."/>
        </authorList>
    </citation>
    <scope>NUCLEOTIDE SEQUENCE [LARGE SCALE GENOMIC DNA]</scope>
    <source>
        <strain evidence="6">Lindley</strain>
    </source>
</reference>
<evidence type="ECO:0000313" key="7">
    <source>
        <dbReference type="WBParaSite" id="GPLIN_001275000"/>
    </source>
</evidence>